<dbReference type="EMBL" id="BARW01029178">
    <property type="protein sequence ID" value="GAJ06649.1"/>
    <property type="molecule type" value="Genomic_DNA"/>
</dbReference>
<gene>
    <name evidence="1" type="ORF">S12H4_46954</name>
</gene>
<accession>X1TN22</accession>
<name>X1TN22_9ZZZZ</name>
<dbReference type="AlphaFoldDB" id="X1TN22"/>
<protein>
    <submittedName>
        <fullName evidence="1">Uncharacterized protein</fullName>
    </submittedName>
</protein>
<reference evidence="1" key="1">
    <citation type="journal article" date="2014" name="Front. Microbiol.">
        <title>High frequency of phylogenetically diverse reductive dehalogenase-homologous genes in deep subseafloor sedimentary metagenomes.</title>
        <authorList>
            <person name="Kawai M."/>
            <person name="Futagami T."/>
            <person name="Toyoda A."/>
            <person name="Takaki Y."/>
            <person name="Nishi S."/>
            <person name="Hori S."/>
            <person name="Arai W."/>
            <person name="Tsubouchi T."/>
            <person name="Morono Y."/>
            <person name="Uchiyama I."/>
            <person name="Ito T."/>
            <person name="Fujiyama A."/>
            <person name="Inagaki F."/>
            <person name="Takami H."/>
        </authorList>
    </citation>
    <scope>NUCLEOTIDE SEQUENCE</scope>
    <source>
        <strain evidence="1">Expedition CK06-06</strain>
    </source>
</reference>
<comment type="caution">
    <text evidence="1">The sequence shown here is derived from an EMBL/GenBank/DDBJ whole genome shotgun (WGS) entry which is preliminary data.</text>
</comment>
<feature type="non-terminal residue" evidence="1">
    <location>
        <position position="1"/>
    </location>
</feature>
<feature type="non-terminal residue" evidence="1">
    <location>
        <position position="251"/>
    </location>
</feature>
<proteinExistence type="predicted"/>
<evidence type="ECO:0000313" key="1">
    <source>
        <dbReference type="EMBL" id="GAJ06649.1"/>
    </source>
</evidence>
<organism evidence="1">
    <name type="scientific">marine sediment metagenome</name>
    <dbReference type="NCBI Taxonomy" id="412755"/>
    <lineage>
        <taxon>unclassified sequences</taxon>
        <taxon>metagenomes</taxon>
        <taxon>ecological metagenomes</taxon>
    </lineage>
</organism>
<sequence length="251" mass="28247">SLHPSGVLYEAIGVESIASPKNLLAFIEQRVAELGLKARLAQEAPKGKPVPVEEYPERKRSTKFNEIAVKKLLENCAFIHYCRDNAATLTEPYWWAMIHNLAVFDKPGGNQAHELSKSYPQYTKGLIQKLHQYETELEKAMTDEAKFKSQNHNYLGSGDCQEVKRILAELAAQAPSTKEDNKKTTIADREAWLQKQREENKELSAAIAKQQQVAFLVDDHEIKVEMARRRLTSATAVLALKTQQLAFLASG</sequence>